<dbReference type="EMBL" id="LR797824">
    <property type="protein sequence ID" value="CAB4241713.1"/>
    <property type="molecule type" value="Genomic_DNA"/>
</dbReference>
<organism evidence="1">
    <name type="scientific">uncultured Caudovirales phage</name>
    <dbReference type="NCBI Taxonomy" id="2100421"/>
    <lineage>
        <taxon>Viruses</taxon>
        <taxon>Duplodnaviria</taxon>
        <taxon>Heunggongvirae</taxon>
        <taxon>Uroviricota</taxon>
        <taxon>Caudoviricetes</taxon>
        <taxon>Peduoviridae</taxon>
        <taxon>Maltschvirus</taxon>
        <taxon>Maltschvirus maltsch</taxon>
    </lineage>
</organism>
<proteinExistence type="predicted"/>
<sequence>MNKLHPDLIVKEVIVKEDDGFRLKIRKWKCIAPADLNALEFIQESLDTDGNVSHTSTYNFSMTDNEVRTLAACIIMEDQAKTVEHSV</sequence>
<gene>
    <name evidence="1" type="ORF">UFOVP71_251</name>
</gene>
<evidence type="ECO:0000313" key="1">
    <source>
        <dbReference type="EMBL" id="CAB4241713.1"/>
    </source>
</evidence>
<name>A0A6J5TA91_9CAUD</name>
<protein>
    <submittedName>
        <fullName evidence="1">Uncharacterized protein</fullName>
    </submittedName>
</protein>
<accession>A0A6J5TA91</accession>
<reference evidence="1" key="1">
    <citation type="submission" date="2020-05" db="EMBL/GenBank/DDBJ databases">
        <authorList>
            <person name="Chiriac C."/>
            <person name="Salcher M."/>
            <person name="Ghai R."/>
            <person name="Kavagutti S V."/>
        </authorList>
    </citation>
    <scope>NUCLEOTIDE SEQUENCE</scope>
</reference>